<evidence type="ECO:0000313" key="3">
    <source>
        <dbReference type="EMBL" id="MDN3690647.1"/>
    </source>
</evidence>
<name>A0ABT8CE23_9BACT</name>
<dbReference type="PANTHER" id="PTHR46268:SF25">
    <property type="entry name" value="USPA DOMAIN PROTEIN"/>
    <property type="match status" value="1"/>
</dbReference>
<dbReference type="CDD" id="cd00293">
    <property type="entry name" value="USP-like"/>
    <property type="match status" value="1"/>
</dbReference>
<proteinExistence type="inferred from homology"/>
<gene>
    <name evidence="3" type="ORF">QWZ15_22695</name>
</gene>
<evidence type="ECO:0000256" key="1">
    <source>
        <dbReference type="ARBA" id="ARBA00008791"/>
    </source>
</evidence>
<dbReference type="InterPro" id="IPR006016">
    <property type="entry name" value="UspA"/>
</dbReference>
<comment type="caution">
    <text evidence="3">The sequence shown here is derived from an EMBL/GenBank/DDBJ whole genome shotgun (WGS) entry which is preliminary data.</text>
</comment>
<evidence type="ECO:0000259" key="2">
    <source>
        <dbReference type="Pfam" id="PF00582"/>
    </source>
</evidence>
<dbReference type="EMBL" id="JAUFQS010000047">
    <property type="protein sequence ID" value="MDN3690647.1"/>
    <property type="molecule type" value="Genomic_DNA"/>
</dbReference>
<dbReference type="Pfam" id="PF00582">
    <property type="entry name" value="Usp"/>
    <property type="match status" value="1"/>
</dbReference>
<dbReference type="PANTHER" id="PTHR46268">
    <property type="entry name" value="STRESS RESPONSE PROTEIN NHAX"/>
    <property type="match status" value="1"/>
</dbReference>
<accession>A0ABT8CE23</accession>
<protein>
    <submittedName>
        <fullName evidence="3">Universal stress protein</fullName>
    </submittedName>
</protein>
<dbReference type="Proteomes" id="UP001236663">
    <property type="component" value="Unassembled WGS sequence"/>
</dbReference>
<dbReference type="RefSeq" id="WP_163382880.1">
    <property type="nucleotide sequence ID" value="NZ_JAUFQS010000047.1"/>
</dbReference>
<reference evidence="4" key="1">
    <citation type="journal article" date="2019" name="Int. J. Syst. Evol. Microbiol.">
        <title>The Global Catalogue of Microorganisms (GCM) 10K type strain sequencing project: providing services to taxonomists for standard genome sequencing and annotation.</title>
        <authorList>
            <consortium name="The Broad Institute Genomics Platform"/>
            <consortium name="The Broad Institute Genome Sequencing Center for Infectious Disease"/>
            <person name="Wu L."/>
            <person name="Ma J."/>
        </authorList>
    </citation>
    <scope>NUCLEOTIDE SEQUENCE [LARGE SCALE GENOMIC DNA]</scope>
    <source>
        <strain evidence="4">CECT 7706</strain>
    </source>
</reference>
<sequence length="266" mass="29408">MKILVPTDLSENAANAFSFARSYAQQQDASITLMYSYYAVYDFAAQAAEIIQAIESDAKAALKKVISDTDGSVKVDYKIIQGTVSTAIFATVANGDYDLIIMGTQGASGIKKNLIGSNTATVVKESEVPVIAVPFNATFESIKKIRVALELENENETMFRKLIELTETWNLPYEVVHVESGSDFNKEISFKGIAAHLTENFPDCDFTFEKLEGEDSDKGLNEYLQGKSDSLLVMFSKEKSFFNSLFSTSHSVEMAYHTHIPLLVIK</sequence>
<feature type="domain" description="UspA" evidence="2">
    <location>
        <begin position="2"/>
        <end position="134"/>
    </location>
</feature>
<organism evidence="3 4">
    <name type="scientific">Cyclobacterium jeungdonense</name>
    <dbReference type="NCBI Taxonomy" id="708087"/>
    <lineage>
        <taxon>Bacteria</taxon>
        <taxon>Pseudomonadati</taxon>
        <taxon>Bacteroidota</taxon>
        <taxon>Cytophagia</taxon>
        <taxon>Cytophagales</taxon>
        <taxon>Cyclobacteriaceae</taxon>
        <taxon>Cyclobacterium</taxon>
    </lineage>
</organism>
<comment type="similarity">
    <text evidence="1">Belongs to the universal stress protein A family.</text>
</comment>
<keyword evidence="4" id="KW-1185">Reference proteome</keyword>
<evidence type="ECO:0000313" key="4">
    <source>
        <dbReference type="Proteomes" id="UP001236663"/>
    </source>
</evidence>
<dbReference type="Gene3D" id="3.40.50.12370">
    <property type="match status" value="1"/>
</dbReference>
<dbReference type="SUPFAM" id="SSF52402">
    <property type="entry name" value="Adenine nucleotide alpha hydrolases-like"/>
    <property type="match status" value="2"/>
</dbReference>
<dbReference type="PRINTS" id="PR01438">
    <property type="entry name" value="UNVRSLSTRESS"/>
</dbReference>
<dbReference type="InterPro" id="IPR006015">
    <property type="entry name" value="Universal_stress_UspA"/>
</dbReference>